<evidence type="ECO:0000256" key="3">
    <source>
        <dbReference type="ARBA" id="ARBA00023163"/>
    </source>
</evidence>
<accession>A0A174G2N5</accession>
<reference evidence="5 6" key="1">
    <citation type="submission" date="2015-09" db="EMBL/GenBank/DDBJ databases">
        <authorList>
            <consortium name="Pathogen Informatics"/>
        </authorList>
    </citation>
    <scope>NUCLEOTIDE SEQUENCE [LARGE SCALE GENOMIC DNA]</scope>
    <source>
        <strain evidence="5 6">2789STDY5608860</strain>
    </source>
</reference>
<keyword evidence="2" id="KW-0238">DNA-binding</keyword>
<sequence>MELKDKCDEYVLRNVKTIDIADYESFLQLNNNQEPVLTGLHRGLRDLLSVHAWTTSPEGHQNYLYFQMNGEQKFCATLYYSSETLCQPHTHNYIELLYVMQGELRMQIDGKTYSFKEGDICLINTNTIHCEYIERKDSFIICLCTDDIIFEQYQNSRSAKDYTLSLKRFINQKRMQELFVSFSPRNTDTHKTKHAFETIISELMEDLPGKQRIVIGYVERIIDLLAREYSIQATRSDKEELQKVLVQSICSYIEYHYDSVTVNELSQKFSYSPDYLTKIFKKEQETNLSAYIQLVRLQHASELISSTSLPIEKISRKVGYNNVGFFYKKFYEIYQTTPNEVREK</sequence>
<dbReference type="SUPFAM" id="SSF51182">
    <property type="entry name" value="RmlC-like cupins"/>
    <property type="match status" value="1"/>
</dbReference>
<evidence type="ECO:0000313" key="5">
    <source>
        <dbReference type="EMBL" id="CUO55887.1"/>
    </source>
</evidence>
<dbReference type="InterPro" id="IPR011051">
    <property type="entry name" value="RmlC_Cupin_sf"/>
</dbReference>
<dbReference type="GO" id="GO:0003700">
    <property type="term" value="F:DNA-binding transcription factor activity"/>
    <property type="evidence" value="ECO:0007669"/>
    <property type="project" value="InterPro"/>
</dbReference>
<dbReference type="PROSITE" id="PS01124">
    <property type="entry name" value="HTH_ARAC_FAMILY_2"/>
    <property type="match status" value="1"/>
</dbReference>
<dbReference type="RefSeq" id="WP_055224942.1">
    <property type="nucleotide sequence ID" value="NZ_CYYW01000023.1"/>
</dbReference>
<evidence type="ECO:0000256" key="2">
    <source>
        <dbReference type="ARBA" id="ARBA00023125"/>
    </source>
</evidence>
<organism evidence="5 6">
    <name type="scientific">Agathobacter rectalis</name>
    <dbReference type="NCBI Taxonomy" id="39491"/>
    <lineage>
        <taxon>Bacteria</taxon>
        <taxon>Bacillati</taxon>
        <taxon>Bacillota</taxon>
        <taxon>Clostridia</taxon>
        <taxon>Lachnospirales</taxon>
        <taxon>Lachnospiraceae</taxon>
        <taxon>Agathobacter</taxon>
    </lineage>
</organism>
<dbReference type="InterPro" id="IPR013096">
    <property type="entry name" value="Cupin_2"/>
</dbReference>
<dbReference type="InterPro" id="IPR014710">
    <property type="entry name" value="RmlC-like_jellyroll"/>
</dbReference>
<dbReference type="Pfam" id="PF07883">
    <property type="entry name" value="Cupin_2"/>
    <property type="match status" value="1"/>
</dbReference>
<gene>
    <name evidence="5" type="primary">ypdC</name>
    <name evidence="5" type="ORF">ERS852417_02576</name>
</gene>
<feature type="domain" description="HTH araC/xylS-type" evidence="4">
    <location>
        <begin position="247"/>
        <end position="344"/>
    </location>
</feature>
<dbReference type="Gene3D" id="2.60.120.10">
    <property type="entry name" value="Jelly Rolls"/>
    <property type="match status" value="1"/>
</dbReference>
<dbReference type="InterPro" id="IPR009057">
    <property type="entry name" value="Homeodomain-like_sf"/>
</dbReference>
<dbReference type="InterPro" id="IPR018060">
    <property type="entry name" value="HTH_AraC"/>
</dbReference>
<dbReference type="EMBL" id="CYYW01000023">
    <property type="protein sequence ID" value="CUO55887.1"/>
    <property type="molecule type" value="Genomic_DNA"/>
</dbReference>
<dbReference type="PANTHER" id="PTHR43280">
    <property type="entry name" value="ARAC-FAMILY TRANSCRIPTIONAL REGULATOR"/>
    <property type="match status" value="1"/>
</dbReference>
<proteinExistence type="predicted"/>
<evidence type="ECO:0000313" key="6">
    <source>
        <dbReference type="Proteomes" id="UP000095384"/>
    </source>
</evidence>
<dbReference type="AlphaFoldDB" id="A0A174G2N5"/>
<dbReference type="Gene3D" id="1.10.10.60">
    <property type="entry name" value="Homeodomain-like"/>
    <property type="match status" value="2"/>
</dbReference>
<dbReference type="SUPFAM" id="SSF46689">
    <property type="entry name" value="Homeodomain-like"/>
    <property type="match status" value="1"/>
</dbReference>
<dbReference type="SMART" id="SM00342">
    <property type="entry name" value="HTH_ARAC"/>
    <property type="match status" value="1"/>
</dbReference>
<dbReference type="PANTHER" id="PTHR43280:SF2">
    <property type="entry name" value="HTH-TYPE TRANSCRIPTIONAL REGULATOR EXSA"/>
    <property type="match status" value="1"/>
</dbReference>
<evidence type="ECO:0000256" key="1">
    <source>
        <dbReference type="ARBA" id="ARBA00023015"/>
    </source>
</evidence>
<dbReference type="GO" id="GO:0043565">
    <property type="term" value="F:sequence-specific DNA binding"/>
    <property type="evidence" value="ECO:0007669"/>
    <property type="project" value="InterPro"/>
</dbReference>
<keyword evidence="3" id="KW-0804">Transcription</keyword>
<dbReference type="Proteomes" id="UP000095384">
    <property type="component" value="Unassembled WGS sequence"/>
</dbReference>
<keyword evidence="1" id="KW-0805">Transcription regulation</keyword>
<dbReference type="Pfam" id="PF12833">
    <property type="entry name" value="HTH_18"/>
    <property type="match status" value="1"/>
</dbReference>
<evidence type="ECO:0000259" key="4">
    <source>
        <dbReference type="PROSITE" id="PS01124"/>
    </source>
</evidence>
<protein>
    <submittedName>
        <fullName evidence="5">Uncharacterized HTH-type transcriptional regulator ypdC</fullName>
    </submittedName>
</protein>
<name>A0A174G2N5_9FIRM</name>